<organism evidence="2 3">
    <name type="scientific">Onchocerca volvulus</name>
    <dbReference type="NCBI Taxonomy" id="6282"/>
    <lineage>
        <taxon>Eukaryota</taxon>
        <taxon>Metazoa</taxon>
        <taxon>Ecdysozoa</taxon>
        <taxon>Nematoda</taxon>
        <taxon>Chromadorea</taxon>
        <taxon>Rhabditida</taxon>
        <taxon>Spirurina</taxon>
        <taxon>Spiruromorpha</taxon>
        <taxon>Filarioidea</taxon>
        <taxon>Onchocercidae</taxon>
        <taxon>Onchocerca</taxon>
    </lineage>
</organism>
<reference evidence="2" key="2">
    <citation type="submission" date="2022-06" db="UniProtKB">
        <authorList>
            <consortium name="EnsemblMetazoa"/>
        </authorList>
    </citation>
    <scope>IDENTIFICATION</scope>
</reference>
<protein>
    <submittedName>
        <fullName evidence="2">Uncharacterized protein</fullName>
    </submittedName>
</protein>
<sequence>MEIPSRDDKWILEWINGQPFEKSNHESGSISVNSSDNISEQSLRASEIMPCDDDNEALSCNSGYQQTELNWLRSITNRQKAKIQELNEAKKMLSIELAQLKNDSLVYNLHSHSI</sequence>
<accession>A0A8R1TR19</accession>
<feature type="coiled-coil region" evidence="1">
    <location>
        <begin position="76"/>
        <end position="103"/>
    </location>
</feature>
<dbReference type="EMBL" id="CMVM020000083">
    <property type="status" value="NOT_ANNOTATED_CDS"/>
    <property type="molecule type" value="Genomic_DNA"/>
</dbReference>
<evidence type="ECO:0000256" key="1">
    <source>
        <dbReference type="SAM" id="Coils"/>
    </source>
</evidence>
<dbReference type="EnsemblMetazoa" id="OVOC3299.1">
    <property type="protein sequence ID" value="OVOC3299.1"/>
    <property type="gene ID" value="WBGene00240108"/>
</dbReference>
<keyword evidence="1" id="KW-0175">Coiled coil</keyword>
<evidence type="ECO:0000313" key="2">
    <source>
        <dbReference type="EnsemblMetazoa" id="OVOC3299.1"/>
    </source>
</evidence>
<evidence type="ECO:0000313" key="3">
    <source>
        <dbReference type="Proteomes" id="UP000024404"/>
    </source>
</evidence>
<proteinExistence type="predicted"/>
<reference evidence="3" key="1">
    <citation type="submission" date="2013-10" db="EMBL/GenBank/DDBJ databases">
        <title>Genome sequencing of Onchocerca volvulus.</title>
        <authorList>
            <person name="Cotton J."/>
            <person name="Tsai J."/>
            <person name="Stanley E."/>
            <person name="Tracey A."/>
            <person name="Holroyd N."/>
            <person name="Lustigman S."/>
            <person name="Berriman M."/>
        </authorList>
    </citation>
    <scope>NUCLEOTIDE SEQUENCE</scope>
</reference>
<dbReference type="OMA" id="WILEWIN"/>
<keyword evidence="3" id="KW-1185">Reference proteome</keyword>
<name>A0A8R1TR19_ONCVO</name>
<dbReference type="AlphaFoldDB" id="A0A8R1TR19"/>
<dbReference type="Proteomes" id="UP000024404">
    <property type="component" value="Unassembled WGS sequence"/>
</dbReference>